<dbReference type="VEuPathDB" id="FungiDB:SeMB42_g01822"/>
<feature type="region of interest" description="Disordered" evidence="1">
    <location>
        <begin position="1"/>
        <end position="49"/>
    </location>
</feature>
<dbReference type="OrthoDB" id="2146843at2759"/>
<proteinExistence type="predicted"/>
<evidence type="ECO:0000256" key="1">
    <source>
        <dbReference type="SAM" id="MobiDB-lite"/>
    </source>
</evidence>
<evidence type="ECO:0000313" key="4">
    <source>
        <dbReference type="Proteomes" id="UP000317494"/>
    </source>
</evidence>
<keyword evidence="4" id="KW-1185">Reference proteome</keyword>
<evidence type="ECO:0000313" key="2">
    <source>
        <dbReference type="EMBL" id="TPX49373.1"/>
    </source>
</evidence>
<protein>
    <submittedName>
        <fullName evidence="3">Uncharacterized protein</fullName>
    </submittedName>
</protein>
<reference evidence="4 5" key="1">
    <citation type="journal article" date="2019" name="Sci. Rep.">
        <title>Comparative genomics of chytrid fungi reveal insights into the obligate biotrophic and pathogenic lifestyle of Synchytrium endobioticum.</title>
        <authorList>
            <person name="van de Vossenberg B.T.L.H."/>
            <person name="Warris S."/>
            <person name="Nguyen H.D.T."/>
            <person name="van Gent-Pelzer M.P.E."/>
            <person name="Joly D.L."/>
            <person name="van de Geest H.C."/>
            <person name="Bonants P.J.M."/>
            <person name="Smith D.S."/>
            <person name="Levesque C.A."/>
            <person name="van der Lee T.A.J."/>
        </authorList>
    </citation>
    <scope>NUCLEOTIDE SEQUENCE [LARGE SCALE GENOMIC DNA]</scope>
    <source>
        <strain evidence="2 5">LEV6574</strain>
        <strain evidence="3 4">MB42</strain>
    </source>
</reference>
<dbReference type="AlphaFoldDB" id="A0A507DJH3"/>
<feature type="compositionally biased region" description="Low complexity" evidence="1">
    <location>
        <begin position="37"/>
        <end position="48"/>
    </location>
</feature>
<dbReference type="Proteomes" id="UP000320475">
    <property type="component" value="Unassembled WGS sequence"/>
</dbReference>
<dbReference type="EMBL" id="QEAM01000035">
    <property type="protein sequence ID" value="TPX49373.1"/>
    <property type="molecule type" value="Genomic_DNA"/>
</dbReference>
<evidence type="ECO:0000313" key="5">
    <source>
        <dbReference type="Proteomes" id="UP000320475"/>
    </source>
</evidence>
<dbReference type="Proteomes" id="UP000317494">
    <property type="component" value="Unassembled WGS sequence"/>
</dbReference>
<gene>
    <name evidence="2" type="ORF">SeLEV6574_g01523</name>
    <name evidence="3" type="ORF">SeMB42_g01822</name>
</gene>
<organism evidence="3 4">
    <name type="scientific">Synchytrium endobioticum</name>
    <dbReference type="NCBI Taxonomy" id="286115"/>
    <lineage>
        <taxon>Eukaryota</taxon>
        <taxon>Fungi</taxon>
        <taxon>Fungi incertae sedis</taxon>
        <taxon>Chytridiomycota</taxon>
        <taxon>Chytridiomycota incertae sedis</taxon>
        <taxon>Chytridiomycetes</taxon>
        <taxon>Synchytriales</taxon>
        <taxon>Synchytriaceae</taxon>
        <taxon>Synchytrium</taxon>
    </lineage>
</organism>
<name>A0A507DJH3_9FUNG</name>
<evidence type="ECO:0000313" key="3">
    <source>
        <dbReference type="EMBL" id="TPX51784.1"/>
    </source>
</evidence>
<comment type="caution">
    <text evidence="3">The sequence shown here is derived from an EMBL/GenBank/DDBJ whole genome shotgun (WGS) entry which is preliminary data.</text>
</comment>
<dbReference type="EMBL" id="QEAN01000050">
    <property type="protein sequence ID" value="TPX51784.1"/>
    <property type="molecule type" value="Genomic_DNA"/>
</dbReference>
<accession>A0A507DJH3</accession>
<sequence>MPAIRKGKITAAANSATSPDKQKAPKRGRKAAAEGKSASPSPSLSDALQKVHSQIADLGEDGVKKVASRHVPGVQGGRIAKRGGKIGIKKKVIRQLEALTPSAPSEAKSKSEVAQVRVSVRAQIAKRGVNAQVTSLGHGFPITRIAHTDVKHGLPLQSGQRGGMMTRKAVDDGMKKALKNELERIASETPIPSVAAAKVGMSYAKTAVQTQLLKRAVVKDIGKRGAQ</sequence>